<gene>
    <name evidence="1" type="ORF">SKA53_15276</name>
</gene>
<sequence length="25" mass="2795">MDFPTLDPAPWIMIALVIAHPFVEA</sequence>
<dbReference type="AlphaFoldDB" id="A3V5K3"/>
<reference evidence="1 2" key="1">
    <citation type="submission" date="2006-01" db="EMBL/GenBank/DDBJ databases">
        <authorList>
            <person name="Hagstrom A."/>
            <person name="Ferriera S."/>
            <person name="Johnson J."/>
            <person name="Kravitz S."/>
            <person name="Halpern A."/>
            <person name="Remington K."/>
            <person name="Beeson K."/>
            <person name="Tran B."/>
            <person name="Rogers Y.-H."/>
            <person name="Friedman R."/>
            <person name="Venter J.C."/>
        </authorList>
    </citation>
    <scope>NUCLEOTIDE SEQUENCE [LARGE SCALE GENOMIC DNA]</scope>
    <source>
        <strain evidence="1 2">SKA53</strain>
    </source>
</reference>
<keyword evidence="2" id="KW-1185">Reference proteome</keyword>
<organism evidence="1 2">
    <name type="scientific">Yoonia vestfoldensis SKA53</name>
    <dbReference type="NCBI Taxonomy" id="314232"/>
    <lineage>
        <taxon>Bacteria</taxon>
        <taxon>Pseudomonadati</taxon>
        <taxon>Pseudomonadota</taxon>
        <taxon>Alphaproteobacteria</taxon>
        <taxon>Rhodobacterales</taxon>
        <taxon>Paracoccaceae</taxon>
        <taxon>Yoonia</taxon>
    </lineage>
</organism>
<name>A3V5K3_9RHOB</name>
<accession>A3V5K3</accession>
<dbReference type="Proteomes" id="UP000004507">
    <property type="component" value="Unassembled WGS sequence"/>
</dbReference>
<evidence type="ECO:0000313" key="1">
    <source>
        <dbReference type="EMBL" id="EAQ06921.1"/>
    </source>
</evidence>
<comment type="caution">
    <text evidence="1">The sequence shown here is derived from an EMBL/GenBank/DDBJ whole genome shotgun (WGS) entry which is preliminary data.</text>
</comment>
<evidence type="ECO:0000313" key="2">
    <source>
        <dbReference type="Proteomes" id="UP000004507"/>
    </source>
</evidence>
<protein>
    <submittedName>
        <fullName evidence="1">Uncharacterized protein</fullName>
    </submittedName>
</protein>
<dbReference type="HOGENOM" id="CLU_3419006_0_0_5"/>
<dbReference type="EMBL" id="AAMS01000004">
    <property type="protein sequence ID" value="EAQ06921.1"/>
    <property type="molecule type" value="Genomic_DNA"/>
</dbReference>
<proteinExistence type="predicted"/>